<proteinExistence type="predicted"/>
<reference evidence="1" key="2">
    <citation type="submission" date="2008-12" db="EMBL/GenBank/DDBJ databases">
        <title>Improved gene annotation of the rice (Oryza sativa) genomes.</title>
        <authorList>
            <person name="Wang J."/>
            <person name="Li R."/>
            <person name="Fan W."/>
            <person name="Huang Q."/>
            <person name="Zhang J."/>
            <person name="Zhou Y."/>
            <person name="Hu Y."/>
            <person name="Zi S."/>
            <person name="Li J."/>
            <person name="Ni P."/>
            <person name="Zheng H."/>
            <person name="Zhang Y."/>
            <person name="Zhao M."/>
            <person name="Hao Q."/>
            <person name="McDermott J."/>
            <person name="Samudrala R."/>
            <person name="Kristiansen K."/>
            <person name="Wong G.K.-S."/>
        </authorList>
    </citation>
    <scope>NUCLEOTIDE SEQUENCE</scope>
</reference>
<dbReference type="Gramene" id="Os09t0398200-01">
    <property type="protein sequence ID" value="Os09t0398200-01"/>
    <property type="gene ID" value="Os09g0398200"/>
</dbReference>
<dbReference type="AlphaFoldDB" id="A0A8J8XWP9"/>
<protein>
    <submittedName>
        <fullName evidence="1">Uncharacterized protein</fullName>
    </submittedName>
</protein>
<gene>
    <name evidence="1" type="ORF">OsJ_29269</name>
</gene>
<evidence type="ECO:0000313" key="1">
    <source>
        <dbReference type="EMBL" id="EEE69655.1"/>
    </source>
</evidence>
<name>A0A8J8XWP9_ORYSJ</name>
<organism evidence="1">
    <name type="scientific">Oryza sativa subsp. japonica</name>
    <name type="common">Rice</name>
    <dbReference type="NCBI Taxonomy" id="39947"/>
    <lineage>
        <taxon>Eukaryota</taxon>
        <taxon>Viridiplantae</taxon>
        <taxon>Streptophyta</taxon>
        <taxon>Embryophyta</taxon>
        <taxon>Tracheophyta</taxon>
        <taxon>Spermatophyta</taxon>
        <taxon>Magnoliopsida</taxon>
        <taxon>Liliopsida</taxon>
        <taxon>Poales</taxon>
        <taxon>Poaceae</taxon>
        <taxon>BOP clade</taxon>
        <taxon>Oryzoideae</taxon>
        <taxon>Oryzeae</taxon>
        <taxon>Oryzinae</taxon>
        <taxon>Oryza</taxon>
        <taxon>Oryza sativa</taxon>
    </lineage>
</organism>
<reference evidence="1" key="1">
    <citation type="journal article" date="2005" name="PLoS Biol.">
        <title>The genomes of Oryza sativa: a history of duplications.</title>
        <authorList>
            <person name="Yu J."/>
            <person name="Wang J."/>
            <person name="Lin W."/>
            <person name="Li S."/>
            <person name="Li H."/>
            <person name="Zhou J."/>
            <person name="Ni P."/>
            <person name="Dong W."/>
            <person name="Hu S."/>
            <person name="Zeng C."/>
            <person name="Zhang J."/>
            <person name="Zhang Y."/>
            <person name="Li R."/>
            <person name="Xu Z."/>
            <person name="Li S."/>
            <person name="Li X."/>
            <person name="Zheng H."/>
            <person name="Cong L."/>
            <person name="Lin L."/>
            <person name="Yin J."/>
            <person name="Geng J."/>
            <person name="Li G."/>
            <person name="Shi J."/>
            <person name="Liu J."/>
            <person name="Lv H."/>
            <person name="Li J."/>
            <person name="Wang J."/>
            <person name="Deng Y."/>
            <person name="Ran L."/>
            <person name="Shi X."/>
            <person name="Wang X."/>
            <person name="Wu Q."/>
            <person name="Li C."/>
            <person name="Ren X."/>
            <person name="Wang J."/>
            <person name="Wang X."/>
            <person name="Li D."/>
            <person name="Liu D."/>
            <person name="Zhang X."/>
            <person name="Ji Z."/>
            <person name="Zhao W."/>
            <person name="Sun Y."/>
            <person name="Zhang Z."/>
            <person name="Bao J."/>
            <person name="Han Y."/>
            <person name="Dong L."/>
            <person name="Ji J."/>
            <person name="Chen P."/>
            <person name="Wu S."/>
            <person name="Liu J."/>
            <person name="Xiao Y."/>
            <person name="Bu D."/>
            <person name="Tan J."/>
            <person name="Yang L."/>
            <person name="Ye C."/>
            <person name="Zhang J."/>
            <person name="Xu J."/>
            <person name="Zhou Y."/>
            <person name="Yu Y."/>
            <person name="Zhang B."/>
            <person name="Zhuang S."/>
            <person name="Wei H."/>
            <person name="Liu B."/>
            <person name="Lei M."/>
            <person name="Yu H."/>
            <person name="Li Y."/>
            <person name="Xu H."/>
            <person name="Wei S."/>
            <person name="He X."/>
            <person name="Fang L."/>
            <person name="Zhang Z."/>
            <person name="Zhang Y."/>
            <person name="Huang X."/>
            <person name="Su Z."/>
            <person name="Tong W."/>
            <person name="Li J."/>
            <person name="Tong Z."/>
            <person name="Li S."/>
            <person name="Ye J."/>
            <person name="Wang L."/>
            <person name="Fang L."/>
            <person name="Lei T."/>
            <person name="Chen C."/>
            <person name="Chen H."/>
            <person name="Xu Z."/>
            <person name="Li H."/>
            <person name="Huang H."/>
            <person name="Zhang F."/>
            <person name="Xu H."/>
            <person name="Li N."/>
            <person name="Zhao C."/>
            <person name="Li S."/>
            <person name="Dong L."/>
            <person name="Huang Y."/>
            <person name="Li L."/>
            <person name="Xi Y."/>
            <person name="Qi Q."/>
            <person name="Li W."/>
            <person name="Zhang B."/>
            <person name="Hu W."/>
            <person name="Zhang Y."/>
            <person name="Tian X."/>
            <person name="Jiao Y."/>
            <person name="Liang X."/>
            <person name="Jin J."/>
            <person name="Gao L."/>
            <person name="Zheng W."/>
            <person name="Hao B."/>
            <person name="Liu S."/>
            <person name="Wang W."/>
            <person name="Yuan L."/>
            <person name="Cao M."/>
            <person name="McDermott J."/>
            <person name="Samudrala R."/>
            <person name="Wang J."/>
            <person name="Wong G.K."/>
            <person name="Yang H."/>
        </authorList>
    </citation>
    <scope>NUCLEOTIDE SEQUENCE [LARGE SCALE GENOMIC DNA]</scope>
</reference>
<dbReference type="Proteomes" id="UP000007752">
    <property type="component" value="Chromosome 9"/>
</dbReference>
<sequence length="55" mass="6370">MSFWSTEGNSGRTGRRILLEMQKFQNMKSGRRSSFVKDCHLLSKSCPVAYTRRSL</sequence>
<dbReference type="HOGENOM" id="CLU_3035758_0_0_1"/>
<dbReference type="EMBL" id="CM000146">
    <property type="protein sequence ID" value="EEE69655.1"/>
    <property type="molecule type" value="Genomic_DNA"/>
</dbReference>
<accession>A0A8J8XWP9</accession>